<feature type="active site" description="Charge relay system" evidence="12">
    <location>
        <position position="391"/>
    </location>
</feature>
<evidence type="ECO:0000256" key="4">
    <source>
        <dbReference type="ARBA" id="ARBA00022692"/>
    </source>
</evidence>
<feature type="compositionally biased region" description="Basic and acidic residues" evidence="13">
    <location>
        <begin position="1272"/>
        <end position="1284"/>
    </location>
</feature>
<dbReference type="Gramene" id="ONK80243">
    <property type="protein sequence ID" value="ONK80243"/>
    <property type="gene ID" value="A4U43_C01F15480"/>
</dbReference>
<dbReference type="PROSITE" id="PS00137">
    <property type="entry name" value="SUBTILASE_HIS"/>
    <property type="match status" value="1"/>
</dbReference>
<feature type="chain" id="PRO_5024281035" evidence="14">
    <location>
        <begin position="27"/>
        <end position="1442"/>
    </location>
</feature>
<dbReference type="CDD" id="cd07479">
    <property type="entry name" value="Peptidases_S8_SKI-1_like"/>
    <property type="match status" value="1"/>
</dbReference>
<feature type="domain" description="MBTPS1 fourth" evidence="17">
    <location>
        <begin position="594"/>
        <end position="865"/>
    </location>
</feature>
<dbReference type="EMBL" id="CM007381">
    <property type="protein sequence ID" value="ONK80243.1"/>
    <property type="molecule type" value="Genomic_DNA"/>
</dbReference>
<evidence type="ECO:0000256" key="5">
    <source>
        <dbReference type="ARBA" id="ARBA00022729"/>
    </source>
</evidence>
<feature type="domain" description="MBTPS1 third" evidence="18">
    <location>
        <begin position="465"/>
        <end position="593"/>
    </location>
</feature>
<sequence>MSGRDLPSPPLYLILLLFSLIPFAFSPLQPQTLTLAPARNYIVRFLDYKIAGDHRSYLEQNLRSVENWRWIERRNAAAAFPTDFGVLEIGGLDSEDLVGEIERLERVKDVYVDSSYSRSLFVDDFDEKKRPGKIFSSMSFGEGEEGRYSPLANASISWRRNILMQRSQVTSLFGADRLWNKGYTGGKVKMAIFDTGIRANHPHFRNIKERTNWTNEDTLNDNLGHGTFVAGVIAGEDEECLGFAPDTEIYAFRVFTDAQVSYTSWFLDAFNYAIATNMDVLNLSIGGPDYLDLPFVEKVWEVTANNIIMVSAIGNDGPLYGTLNNPADQSDVIGVGGIDYNDHIASFSSRGMSTWELPHGYGRVKPDVVAYGREIMGSKISTGCKSLSGTSVASPVVAGVVCLLVSVIPENKRKDVLNPASMKQALVEGASRLSGPNMFEQGAGRLDLWESYQILSSYQPRATIFPSVLDFTDCPYSWPFCRQPLYAGAMPVIFNASILNGMGVIGYIEGSPTWHPSDEVGNLLSLHFTYSNVIWPWTGFIALHMQIKEEGAHFSGIIEGNVTVTVYSPSPSGEKVLRRSTCLLTLKLQVIPTPPRSKRIIWDQYHNIKYPPGYIPRDSLDVRNDILDWHGDHLHTNFHIMYNMLRDAGYYIETLGSPLTCFDASHYGTLLMVDLEDEYFREEIEKLRNDVLNEGLGLAVFAEWYNVDSMVKMRFFDDNTRSWWTPVTGGANIPALNELLAPLGIAFGDKILTGEFSINGEQSHYASGTDIVKFPRGGYLHSFEFQDNSESGATQNVLQTSGMAQVESSILGLAEIAGGRVAVYGDSNCLDSSHMVTNCYWLLKKILDFTNNNIRDPVLFSDSAKLKSPLNGPDSHLPSRRSDINFSSYSAVVGKELICQRDSRFEVWGTKGYGIQLMGRNRKLPGYPTIRLDSDLNISVKASSETSKKKQGYLSGAVNRNKFRKNMDFLSLLNHDENDIPFLAATQWIVPALVAVICKQNLALSAILYSSCSLFMELEFIIFLCINPQFSSQYGECLIDEERPRGTQTHLDVGSFNWLVNIRPSYLTFRVRNQCFIEPYLPCRFAHQFGYDQLYVGNPRQQLRTHGGLVDGLRAWLWTVTGCTGAKFSLPSAQRQLKITFLSCRWLLAANKTVPVKLIAELVAEEASQADSRVIWENARSQRTRSKTRRIDEEGKKIFNSADEASGGDLEDYEDCSERGTTADKDEEFRPFSQARPLIVVPAARRKRLAQKPRAELQASEMDLASDDPASDGEKPAEAVDVRETINVGPDSANLSTSTIDNILFRWQTKELNDSEFVPPLIVSMLLALLDKLQEADVGLGNREANTPIRDFLTDDFDEEGLLVDTPMLHFMYSSPQIDDQMPEDMFPESTLPKNPEDGPFEEAFVETDPVEPAVRPTTSADTSTAVTPPLPPVTQGEDGIN</sequence>
<dbReference type="Pfam" id="PF00082">
    <property type="entry name" value="Peptidase_S8"/>
    <property type="match status" value="1"/>
</dbReference>
<dbReference type="InterPro" id="IPR022398">
    <property type="entry name" value="Peptidase_S8_His-AS"/>
</dbReference>
<keyword evidence="10" id="KW-0472">Membrane</keyword>
<feature type="region of interest" description="Disordered" evidence="13">
    <location>
        <begin position="1183"/>
        <end position="1228"/>
    </location>
</feature>
<dbReference type="InterPro" id="IPR055143">
    <property type="entry name" value="MBTP1_N"/>
</dbReference>
<feature type="active site" description="Charge relay system" evidence="12">
    <location>
        <position position="225"/>
    </location>
</feature>
<feature type="compositionally biased region" description="Acidic residues" evidence="13">
    <location>
        <begin position="1399"/>
        <end position="1410"/>
    </location>
</feature>
<organism evidence="19 20">
    <name type="scientific">Asparagus officinalis</name>
    <name type="common">Garden asparagus</name>
    <dbReference type="NCBI Taxonomy" id="4686"/>
    <lineage>
        <taxon>Eukaryota</taxon>
        <taxon>Viridiplantae</taxon>
        <taxon>Streptophyta</taxon>
        <taxon>Embryophyta</taxon>
        <taxon>Tracheophyta</taxon>
        <taxon>Spermatophyta</taxon>
        <taxon>Magnoliopsida</taxon>
        <taxon>Liliopsida</taxon>
        <taxon>Asparagales</taxon>
        <taxon>Asparagaceae</taxon>
        <taxon>Asparagoideae</taxon>
        <taxon>Asparagus</taxon>
    </lineage>
</organism>
<comment type="subcellular location">
    <subcellularLocation>
        <location evidence="1">Golgi apparatus membrane</location>
        <topology evidence="1">Single-pass membrane protein</topology>
    </subcellularLocation>
</comment>
<dbReference type="InterPro" id="IPR015500">
    <property type="entry name" value="Peptidase_S8_subtilisin-rel"/>
</dbReference>
<dbReference type="GO" id="GO:0000139">
    <property type="term" value="C:Golgi membrane"/>
    <property type="evidence" value="ECO:0007669"/>
    <property type="project" value="UniProtKB-SubCell"/>
</dbReference>
<dbReference type="InterPro" id="IPR023828">
    <property type="entry name" value="Peptidase_S8_Ser-AS"/>
</dbReference>
<feature type="compositionally biased region" description="Basic and acidic residues" evidence="13">
    <location>
        <begin position="1216"/>
        <end position="1228"/>
    </location>
</feature>
<keyword evidence="7 12" id="KW-0720">Serine protease</keyword>
<dbReference type="InterPro" id="IPR057060">
    <property type="entry name" value="MBTPS1_3rd"/>
</dbReference>
<evidence type="ECO:0000259" key="17">
    <source>
        <dbReference type="Pfam" id="PF23090"/>
    </source>
</evidence>
<evidence type="ECO:0000313" key="19">
    <source>
        <dbReference type="EMBL" id="ONK80243.1"/>
    </source>
</evidence>
<evidence type="ECO:0000259" key="18">
    <source>
        <dbReference type="Pfam" id="PF23094"/>
    </source>
</evidence>
<proteinExistence type="inferred from homology"/>
<dbReference type="FunFam" id="3.40.50.200:FF:000011">
    <property type="entry name" value="subtilisin-like protease SBT6.1"/>
    <property type="match status" value="1"/>
</dbReference>
<keyword evidence="9" id="KW-0333">Golgi apparatus</keyword>
<dbReference type="PANTHER" id="PTHR43806:SF7">
    <property type="entry name" value="MEMBRANE-BOUND TRANSCRIPTION FACTOR SITE-1 PROTEASE"/>
    <property type="match status" value="1"/>
</dbReference>
<dbReference type="GO" id="GO:0006508">
    <property type="term" value="P:proteolysis"/>
    <property type="evidence" value="ECO:0007669"/>
    <property type="project" value="UniProtKB-KW"/>
</dbReference>
<evidence type="ECO:0000256" key="11">
    <source>
        <dbReference type="ARBA" id="ARBA00023180"/>
    </source>
</evidence>
<dbReference type="InterPro" id="IPR034185">
    <property type="entry name" value="Site-1_peptidase_cat_dom"/>
</dbReference>
<evidence type="ECO:0000256" key="7">
    <source>
        <dbReference type="ARBA" id="ARBA00022825"/>
    </source>
</evidence>
<reference evidence="20" key="1">
    <citation type="journal article" date="2017" name="Nat. Commun.">
        <title>The asparagus genome sheds light on the origin and evolution of a young Y chromosome.</title>
        <authorList>
            <person name="Harkess A."/>
            <person name="Zhou J."/>
            <person name="Xu C."/>
            <person name="Bowers J.E."/>
            <person name="Van der Hulst R."/>
            <person name="Ayyampalayam S."/>
            <person name="Mercati F."/>
            <person name="Riccardi P."/>
            <person name="McKain M.R."/>
            <person name="Kakrana A."/>
            <person name="Tang H."/>
            <person name="Ray J."/>
            <person name="Groenendijk J."/>
            <person name="Arikit S."/>
            <person name="Mathioni S.M."/>
            <person name="Nakano M."/>
            <person name="Shan H."/>
            <person name="Telgmann-Rauber A."/>
            <person name="Kanno A."/>
            <person name="Yue Z."/>
            <person name="Chen H."/>
            <person name="Li W."/>
            <person name="Chen Y."/>
            <person name="Xu X."/>
            <person name="Zhang Y."/>
            <person name="Luo S."/>
            <person name="Chen H."/>
            <person name="Gao J."/>
            <person name="Mao Z."/>
            <person name="Pires J.C."/>
            <person name="Luo M."/>
            <person name="Kudrna D."/>
            <person name="Wing R.A."/>
            <person name="Meyers B.C."/>
            <person name="Yi K."/>
            <person name="Kong H."/>
            <person name="Lavrijsen P."/>
            <person name="Sunseri F."/>
            <person name="Falavigna A."/>
            <person name="Ye Y."/>
            <person name="Leebens-Mack J.H."/>
            <person name="Chen G."/>
        </authorList>
    </citation>
    <scope>NUCLEOTIDE SEQUENCE [LARGE SCALE GENOMIC DNA]</scope>
    <source>
        <strain evidence="20">cv. DH0086</strain>
    </source>
</reference>
<feature type="signal peptide" evidence="14">
    <location>
        <begin position="1"/>
        <end position="26"/>
    </location>
</feature>
<keyword evidence="11" id="KW-0325">Glycoprotein</keyword>
<keyword evidence="20" id="KW-1185">Reference proteome</keyword>
<keyword evidence="5 14" id="KW-0732">Signal</keyword>
<keyword evidence="8" id="KW-1133">Transmembrane helix</keyword>
<dbReference type="PROSITE" id="PS51892">
    <property type="entry name" value="SUBTILASE"/>
    <property type="match status" value="1"/>
</dbReference>
<dbReference type="SUPFAM" id="SSF52743">
    <property type="entry name" value="Subtilisin-like"/>
    <property type="match status" value="1"/>
</dbReference>
<dbReference type="Gene3D" id="3.40.50.200">
    <property type="entry name" value="Peptidase S8/S53 domain"/>
    <property type="match status" value="1"/>
</dbReference>
<evidence type="ECO:0000256" key="12">
    <source>
        <dbReference type="PROSITE-ProRule" id="PRU01240"/>
    </source>
</evidence>
<evidence type="ECO:0000256" key="3">
    <source>
        <dbReference type="ARBA" id="ARBA00022670"/>
    </source>
</evidence>
<evidence type="ECO:0000256" key="10">
    <source>
        <dbReference type="ARBA" id="ARBA00023136"/>
    </source>
</evidence>
<feature type="region of interest" description="Disordered" evidence="13">
    <location>
        <begin position="1388"/>
        <end position="1442"/>
    </location>
</feature>
<evidence type="ECO:0000313" key="20">
    <source>
        <dbReference type="Proteomes" id="UP000243459"/>
    </source>
</evidence>
<feature type="region of interest" description="Disordered" evidence="13">
    <location>
        <begin position="1250"/>
        <end position="1291"/>
    </location>
</feature>
<dbReference type="Pfam" id="PF23001">
    <property type="entry name" value="MBTP1_N"/>
    <property type="match status" value="1"/>
</dbReference>
<dbReference type="Pfam" id="PF23090">
    <property type="entry name" value="MBTPS1_4th"/>
    <property type="match status" value="1"/>
</dbReference>
<evidence type="ECO:0000259" key="15">
    <source>
        <dbReference type="Pfam" id="PF00082"/>
    </source>
</evidence>
<dbReference type="InterPro" id="IPR000209">
    <property type="entry name" value="Peptidase_S8/S53_dom"/>
</dbReference>
<accession>A0A5P1FR97</accession>
<name>A0A5P1FR97_ASPOF</name>
<keyword evidence="6 12" id="KW-0378">Hydrolase</keyword>
<evidence type="ECO:0000256" key="2">
    <source>
        <dbReference type="ARBA" id="ARBA00011073"/>
    </source>
</evidence>
<feature type="active site" description="Charge relay system" evidence="12">
    <location>
        <position position="194"/>
    </location>
</feature>
<dbReference type="OMA" id="SCHISSI"/>
<keyword evidence="3 12" id="KW-0645">Protease</keyword>
<evidence type="ECO:0000256" key="1">
    <source>
        <dbReference type="ARBA" id="ARBA00004194"/>
    </source>
</evidence>
<dbReference type="PRINTS" id="PR00723">
    <property type="entry name" value="SUBTILISIN"/>
</dbReference>
<dbReference type="InterPro" id="IPR050131">
    <property type="entry name" value="Peptidase_S8_subtilisin-like"/>
</dbReference>
<dbReference type="InterPro" id="IPR036852">
    <property type="entry name" value="Peptidase_S8/S53_dom_sf"/>
</dbReference>
<dbReference type="InterPro" id="IPR057032">
    <property type="entry name" value="MBTPS1_4th"/>
</dbReference>
<evidence type="ECO:0000256" key="8">
    <source>
        <dbReference type="ARBA" id="ARBA00022989"/>
    </source>
</evidence>
<feature type="compositionally biased region" description="Polar residues" evidence="13">
    <location>
        <begin position="1417"/>
        <end position="1427"/>
    </location>
</feature>
<dbReference type="Proteomes" id="UP000243459">
    <property type="component" value="Chromosome 1"/>
</dbReference>
<dbReference type="PANTHER" id="PTHR43806">
    <property type="entry name" value="PEPTIDASE S8"/>
    <property type="match status" value="1"/>
</dbReference>
<evidence type="ECO:0000256" key="13">
    <source>
        <dbReference type="SAM" id="MobiDB-lite"/>
    </source>
</evidence>
<evidence type="ECO:0000259" key="16">
    <source>
        <dbReference type="Pfam" id="PF23001"/>
    </source>
</evidence>
<protein>
    <submittedName>
        <fullName evidence="19">Uncharacterized protein</fullName>
    </submittedName>
</protein>
<evidence type="ECO:0000256" key="14">
    <source>
        <dbReference type="SAM" id="SignalP"/>
    </source>
</evidence>
<dbReference type="PROSITE" id="PS00138">
    <property type="entry name" value="SUBTILASE_SER"/>
    <property type="match status" value="1"/>
</dbReference>
<keyword evidence="4" id="KW-0812">Transmembrane</keyword>
<feature type="domain" description="Membrane-bound transcription factor site-1 protease-like N-terminal" evidence="16">
    <location>
        <begin position="39"/>
        <end position="112"/>
    </location>
</feature>
<evidence type="ECO:0000256" key="6">
    <source>
        <dbReference type="ARBA" id="ARBA00022801"/>
    </source>
</evidence>
<evidence type="ECO:0000256" key="9">
    <source>
        <dbReference type="ARBA" id="ARBA00023034"/>
    </source>
</evidence>
<dbReference type="Pfam" id="PF23094">
    <property type="entry name" value="MBTPS1_3rd"/>
    <property type="match status" value="1"/>
</dbReference>
<gene>
    <name evidence="19" type="ORF">A4U43_C01F15480</name>
</gene>
<feature type="domain" description="Peptidase S8/S53" evidence="15">
    <location>
        <begin position="186"/>
        <end position="441"/>
    </location>
</feature>
<comment type="similarity">
    <text evidence="2 12">Belongs to the peptidase S8 family.</text>
</comment>
<dbReference type="GO" id="GO:0004252">
    <property type="term" value="F:serine-type endopeptidase activity"/>
    <property type="evidence" value="ECO:0007669"/>
    <property type="project" value="UniProtKB-UniRule"/>
</dbReference>